<comment type="subcellular location">
    <subcellularLocation>
        <location evidence="1">Membrane</location>
        <topology evidence="1">Single-pass membrane protein</topology>
    </subcellularLocation>
</comment>
<evidence type="ECO:0000256" key="3">
    <source>
        <dbReference type="ARBA" id="ARBA00022723"/>
    </source>
</evidence>
<dbReference type="PANTHER" id="PTHR47168">
    <property type="entry name" value="RING ZINC FINGER DOMAIN SUPERFAMILY PROTEIN-RELATED"/>
    <property type="match status" value="1"/>
</dbReference>
<feature type="region of interest" description="Disordered" evidence="8">
    <location>
        <begin position="100"/>
        <end position="120"/>
    </location>
</feature>
<keyword evidence="4" id="KW-0863">Zinc-finger</keyword>
<gene>
    <name evidence="9" type="ORF">Nepgr_020829</name>
</gene>
<evidence type="ECO:0000256" key="7">
    <source>
        <dbReference type="ARBA" id="ARBA00023136"/>
    </source>
</evidence>
<dbReference type="GO" id="GO:0016020">
    <property type="term" value="C:membrane"/>
    <property type="evidence" value="ECO:0007669"/>
    <property type="project" value="UniProtKB-SubCell"/>
</dbReference>
<name>A0AAD3XVK5_NEPGR</name>
<keyword evidence="6" id="KW-1133">Transmembrane helix</keyword>
<keyword evidence="7" id="KW-0472">Membrane</keyword>
<dbReference type="EMBL" id="BSYO01000020">
    <property type="protein sequence ID" value="GMH18988.1"/>
    <property type="molecule type" value="Genomic_DNA"/>
</dbReference>
<evidence type="ECO:0000313" key="10">
    <source>
        <dbReference type="Proteomes" id="UP001279734"/>
    </source>
</evidence>
<evidence type="ECO:0000256" key="1">
    <source>
        <dbReference type="ARBA" id="ARBA00004167"/>
    </source>
</evidence>
<keyword evidence="5" id="KW-0862">Zinc</keyword>
<evidence type="ECO:0000256" key="4">
    <source>
        <dbReference type="ARBA" id="ARBA00022771"/>
    </source>
</evidence>
<dbReference type="InterPro" id="IPR051653">
    <property type="entry name" value="E3_ligase_sorting_rcpt"/>
</dbReference>
<dbReference type="AlphaFoldDB" id="A0AAD3XVK5"/>
<keyword evidence="2" id="KW-0812">Transmembrane</keyword>
<dbReference type="Proteomes" id="UP001279734">
    <property type="component" value="Unassembled WGS sequence"/>
</dbReference>
<accession>A0AAD3XVK5</accession>
<keyword evidence="3" id="KW-0479">Metal-binding</keyword>
<evidence type="ECO:0000313" key="9">
    <source>
        <dbReference type="EMBL" id="GMH18988.1"/>
    </source>
</evidence>
<evidence type="ECO:0000256" key="8">
    <source>
        <dbReference type="SAM" id="MobiDB-lite"/>
    </source>
</evidence>
<evidence type="ECO:0000256" key="5">
    <source>
        <dbReference type="ARBA" id="ARBA00022833"/>
    </source>
</evidence>
<comment type="caution">
    <text evidence="9">The sequence shown here is derived from an EMBL/GenBank/DDBJ whole genome shotgun (WGS) entry which is preliminary data.</text>
</comment>
<organism evidence="9 10">
    <name type="scientific">Nepenthes gracilis</name>
    <name type="common">Slender pitcher plant</name>
    <dbReference type="NCBI Taxonomy" id="150966"/>
    <lineage>
        <taxon>Eukaryota</taxon>
        <taxon>Viridiplantae</taxon>
        <taxon>Streptophyta</taxon>
        <taxon>Embryophyta</taxon>
        <taxon>Tracheophyta</taxon>
        <taxon>Spermatophyta</taxon>
        <taxon>Magnoliopsida</taxon>
        <taxon>eudicotyledons</taxon>
        <taxon>Gunneridae</taxon>
        <taxon>Pentapetalae</taxon>
        <taxon>Caryophyllales</taxon>
        <taxon>Nepenthaceae</taxon>
        <taxon>Nepenthes</taxon>
    </lineage>
</organism>
<evidence type="ECO:0000256" key="2">
    <source>
        <dbReference type="ARBA" id="ARBA00022692"/>
    </source>
</evidence>
<sequence>MFRNAFSSRCARRYADFSTMILATEDSDNTGFHRRWLHDFSGDFLDSGIGGNFRHLGRTSHIASEQHWHSRSQVLNEIHHQPSFSLPMVSRPARESFVESLPLKPYKKPNSVENRDDIEQ</sequence>
<evidence type="ECO:0000256" key="6">
    <source>
        <dbReference type="ARBA" id="ARBA00022989"/>
    </source>
</evidence>
<proteinExistence type="predicted"/>
<dbReference type="GO" id="GO:0008270">
    <property type="term" value="F:zinc ion binding"/>
    <property type="evidence" value="ECO:0007669"/>
    <property type="project" value="UniProtKB-KW"/>
</dbReference>
<reference evidence="9" key="1">
    <citation type="submission" date="2023-05" db="EMBL/GenBank/DDBJ databases">
        <title>Nepenthes gracilis genome sequencing.</title>
        <authorList>
            <person name="Fukushima K."/>
        </authorList>
    </citation>
    <scope>NUCLEOTIDE SEQUENCE</scope>
    <source>
        <strain evidence="9">SING2019-196</strain>
    </source>
</reference>
<protein>
    <submittedName>
        <fullName evidence="9">Uncharacterized protein</fullName>
    </submittedName>
</protein>
<dbReference type="PANTHER" id="PTHR47168:SF1">
    <property type="entry name" value="OS02G0798600 PROTEIN"/>
    <property type="match status" value="1"/>
</dbReference>
<keyword evidence="10" id="KW-1185">Reference proteome</keyword>